<dbReference type="OrthoDB" id="419333at2759"/>
<dbReference type="PANTHER" id="PTHR31296">
    <property type="entry name" value="UPF0565 PROTEIN C2ORF69"/>
    <property type="match status" value="1"/>
</dbReference>
<dbReference type="InterPro" id="IPR018881">
    <property type="entry name" value="C2orf69_mit"/>
</dbReference>
<dbReference type="Pfam" id="PF10561">
    <property type="entry name" value="C2orf69"/>
    <property type="match status" value="2"/>
</dbReference>
<dbReference type="AlphaFoldDB" id="A0A0W8CH79"/>
<dbReference type="EMBL" id="LNFO01003226">
    <property type="protein sequence ID" value="KUF83480.1"/>
    <property type="molecule type" value="Genomic_DNA"/>
</dbReference>
<name>A0A0W8CH79_PHYNI</name>
<evidence type="ECO:0000313" key="2">
    <source>
        <dbReference type="Proteomes" id="UP000052943"/>
    </source>
</evidence>
<dbReference type="Proteomes" id="UP000052943">
    <property type="component" value="Unassembled WGS sequence"/>
</dbReference>
<proteinExistence type="predicted"/>
<accession>A0A0W8CH79</accession>
<reference evidence="1 2" key="1">
    <citation type="submission" date="2015-11" db="EMBL/GenBank/DDBJ databases">
        <title>Genomes and virulence difference between two physiological races of Phytophthora nicotianae.</title>
        <authorList>
            <person name="Liu H."/>
            <person name="Ma X."/>
            <person name="Yu H."/>
            <person name="Fang D."/>
            <person name="Li Y."/>
            <person name="Wang X."/>
            <person name="Wang W."/>
            <person name="Dong Y."/>
            <person name="Xiao B."/>
        </authorList>
    </citation>
    <scope>NUCLEOTIDE SEQUENCE [LARGE SCALE GENOMIC DNA]</scope>
    <source>
        <strain evidence="2">race 0</strain>
    </source>
</reference>
<dbReference type="GO" id="GO:0005739">
    <property type="term" value="C:mitochondrion"/>
    <property type="evidence" value="ECO:0007669"/>
    <property type="project" value="TreeGrafter"/>
</dbReference>
<protein>
    <submittedName>
        <fullName evidence="1">Uncharacterized protein</fullName>
    </submittedName>
</protein>
<gene>
    <name evidence="1" type="ORF">AM587_10003327</name>
</gene>
<comment type="caution">
    <text evidence="1">The sequence shown here is derived from an EMBL/GenBank/DDBJ whole genome shotgun (WGS) entry which is preliminary data.</text>
</comment>
<dbReference type="PANTHER" id="PTHR31296:SF1">
    <property type="entry name" value="MITOCHONDRIAL PROTEIN C2ORF69"/>
    <property type="match status" value="1"/>
</dbReference>
<organism evidence="1 2">
    <name type="scientific">Phytophthora nicotianae</name>
    <name type="common">Potato buckeye rot agent</name>
    <name type="synonym">Phytophthora parasitica</name>
    <dbReference type="NCBI Taxonomy" id="4792"/>
    <lineage>
        <taxon>Eukaryota</taxon>
        <taxon>Sar</taxon>
        <taxon>Stramenopiles</taxon>
        <taxon>Oomycota</taxon>
        <taxon>Peronosporomycetes</taxon>
        <taxon>Peronosporales</taxon>
        <taxon>Peronosporaceae</taxon>
        <taxon>Phytophthora</taxon>
    </lineage>
</organism>
<evidence type="ECO:0000313" key="1">
    <source>
        <dbReference type="EMBL" id="KUF83480.1"/>
    </source>
</evidence>
<sequence>MWSYMASALGILSPIEGTATGTPPSNQDSDIERSSFRLRCRGWHDRENELFLSVPKNTTACCNAIFFPGDVQDFKATMDAGPFADYSDYAYEAVAELLSEKFGSTCNVWVVRPSRFKHGAYSSFDNFVTTNEYGAATKCTNDPTAFATKHLASLMQNTQATLRRQGGTDLSSFEVNVSTALPMHLLGFSKGGIVLNQLVTELVRYSFNKKRSNCGQVRQGSVFASTRQFFAAIYSIHWLDAGNGSLVGAMPTEETALAVLSRYEQLRLFVHVTPYQYEARQRPWIKTEVNSFVNKMNVLGADIQLIIYYEGDEGSLASHFHILQDFEASRSFKSKGEGVVNSPEHAVQPVRIRVCT</sequence>